<dbReference type="GO" id="GO:0045505">
    <property type="term" value="F:dynein intermediate chain binding"/>
    <property type="evidence" value="ECO:0007669"/>
    <property type="project" value="TreeGrafter"/>
</dbReference>
<evidence type="ECO:0000256" key="2">
    <source>
        <dbReference type="SAM" id="MobiDB-lite"/>
    </source>
</evidence>
<dbReference type="InterPro" id="IPR005334">
    <property type="entry name" value="Tctex-1-like"/>
</dbReference>
<dbReference type="Gene3D" id="3.30.1140.40">
    <property type="entry name" value="Tctex-1"/>
    <property type="match status" value="1"/>
</dbReference>
<keyword evidence="4" id="KW-1185">Reference proteome</keyword>
<evidence type="ECO:0000313" key="4">
    <source>
        <dbReference type="Proteomes" id="UP001374579"/>
    </source>
</evidence>
<evidence type="ECO:0000313" key="3">
    <source>
        <dbReference type="EMBL" id="KAK7100579.1"/>
    </source>
</evidence>
<proteinExistence type="inferred from homology"/>
<dbReference type="AlphaFoldDB" id="A0AAN9GAJ0"/>
<dbReference type="CDD" id="cd21451">
    <property type="entry name" value="DLC-like_TCTEX1D"/>
    <property type="match status" value="1"/>
</dbReference>
<name>A0AAN9GAJ0_9CAEN</name>
<accession>A0AAN9GAJ0</accession>
<comment type="caution">
    <text evidence="3">The sequence shown here is derived from an EMBL/GenBank/DDBJ whole genome shotgun (WGS) entry which is preliminary data.</text>
</comment>
<feature type="region of interest" description="Disordered" evidence="2">
    <location>
        <begin position="1"/>
        <end position="30"/>
    </location>
</feature>
<dbReference type="GO" id="GO:0005868">
    <property type="term" value="C:cytoplasmic dynein complex"/>
    <property type="evidence" value="ECO:0007669"/>
    <property type="project" value="TreeGrafter"/>
</dbReference>
<dbReference type="GO" id="GO:0007018">
    <property type="term" value="P:microtubule-based movement"/>
    <property type="evidence" value="ECO:0007669"/>
    <property type="project" value="TreeGrafter"/>
</dbReference>
<protein>
    <submittedName>
        <fullName evidence="3">Uncharacterized protein</fullName>
    </submittedName>
</protein>
<dbReference type="InterPro" id="IPR038586">
    <property type="entry name" value="Tctex-1-like_sf"/>
</dbReference>
<dbReference type="Pfam" id="PF03645">
    <property type="entry name" value="Tctex-1"/>
    <property type="match status" value="1"/>
</dbReference>
<evidence type="ECO:0000256" key="1">
    <source>
        <dbReference type="ARBA" id="ARBA00005361"/>
    </source>
</evidence>
<dbReference type="PANTHER" id="PTHR21255">
    <property type="entry name" value="T-COMPLEX-ASSOCIATED-TESTIS-EXPRESSED 1/ DYNEIN LIGHT CHAIN"/>
    <property type="match status" value="1"/>
</dbReference>
<comment type="similarity">
    <text evidence="1">Belongs to the dynein light chain Tctex-type family.</text>
</comment>
<dbReference type="EMBL" id="JBAMIC010000011">
    <property type="protein sequence ID" value="KAK7100579.1"/>
    <property type="molecule type" value="Genomic_DNA"/>
</dbReference>
<dbReference type="GO" id="GO:0005737">
    <property type="term" value="C:cytoplasm"/>
    <property type="evidence" value="ECO:0007669"/>
    <property type="project" value="TreeGrafter"/>
</dbReference>
<reference evidence="3 4" key="1">
    <citation type="submission" date="2024-02" db="EMBL/GenBank/DDBJ databases">
        <title>Chromosome-scale genome assembly of the rough periwinkle Littorina saxatilis.</title>
        <authorList>
            <person name="De Jode A."/>
            <person name="Faria R."/>
            <person name="Formenti G."/>
            <person name="Sims Y."/>
            <person name="Smith T.P."/>
            <person name="Tracey A."/>
            <person name="Wood J.M.D."/>
            <person name="Zagrodzka Z.B."/>
            <person name="Johannesson K."/>
            <person name="Butlin R.K."/>
            <person name="Leder E.H."/>
        </authorList>
    </citation>
    <scope>NUCLEOTIDE SEQUENCE [LARGE SCALE GENOMIC DNA]</scope>
    <source>
        <strain evidence="3">Snail1</strain>
        <tissue evidence="3">Muscle</tissue>
    </source>
</reference>
<dbReference type="PANTHER" id="PTHR21255:SF65">
    <property type="entry name" value="TCTEX1 DOMAIN-CONTAINING PROTEIN 2"/>
    <property type="match status" value="1"/>
</dbReference>
<organism evidence="3 4">
    <name type="scientific">Littorina saxatilis</name>
    <dbReference type="NCBI Taxonomy" id="31220"/>
    <lineage>
        <taxon>Eukaryota</taxon>
        <taxon>Metazoa</taxon>
        <taxon>Spiralia</taxon>
        <taxon>Lophotrochozoa</taxon>
        <taxon>Mollusca</taxon>
        <taxon>Gastropoda</taxon>
        <taxon>Caenogastropoda</taxon>
        <taxon>Littorinimorpha</taxon>
        <taxon>Littorinoidea</taxon>
        <taxon>Littorinidae</taxon>
        <taxon>Littorina</taxon>
    </lineage>
</organism>
<gene>
    <name evidence="3" type="ORF">V1264_023503</name>
</gene>
<sequence length="178" mass="19331">MSTAVRRQSIVDHGGAGGGGTTTTTAAGNIHSSSRTALIMTSAQSRRVSFSQAPPISAVSRSYENSYKTEPEKEFSPAAAKRVIREVMEAMLNDQKYDSATCNQLTLTVADVIKKRVKELGFARYKIVTNIAIGQADETSVAFASRCVWNVNFDSFAEYTYKNGSLFAVGLVYALYCD</sequence>
<dbReference type="Proteomes" id="UP001374579">
    <property type="component" value="Unassembled WGS sequence"/>
</dbReference>